<dbReference type="SUPFAM" id="SSF52343">
    <property type="entry name" value="Ferredoxin reductase-like, C-terminal NADP-linked domain"/>
    <property type="match status" value="1"/>
</dbReference>
<sequence>MPCEVKPRFVVLYGSQKGQAESLAEGIAEVAEEHGLVAELSCLSQNEKYNLEKENAPVVFIVSTTGDGEPPDNALQFVKRIKKKTLSTDHYKHLRYALLALGDTNYANFCNCGKTIERRLQELGAKQFYATGYADDGVGPAFPAGTSLTHSLPPLSQSSLNVPALPSPYLDVSLQEVDTVEQVRNDAADKVPISRAVKLTRGDSVKMALLLELDISAHPMMTYHPGDSYDVLCPNRTAEVEDMLHRLGLHDQRNHKVHISLRKDTKKKGAQVPSYISHNISLLYLLTWCLEIRSVPKKAFLRALVEHTWDGVQRRRLQELCSKQGAADYNLYVRDPSLSAMELLTAFPSCSPPLSLLIEHLPKLQPRPYSAASSCLRYPGKLHFVFNMVEFPASPGRPAGRRGLCTGWLFDLINPVLVFPEKAESSSSPALPKIHVSLRPNSSFRPPSDLSAPFIMVGPGTGVAPFIGFLQQREMERKANPEAIFGETWLFFGCRHRDRDYLFREELEGFVSSGTLSQLMVCFSRDDQEEASTSAAARPRYVQHNLLLNSQRITDILLKQNGYFYVCGDAKNMAKDVNDTLMQMIQTELQLDQLDAMKRLAVLREEKRYLQDIWG</sequence>
<dbReference type="Gene3D" id="3.40.50.80">
    <property type="entry name" value="Nucleotide-binding domain of ferredoxin-NADP reductase (FNR) module"/>
    <property type="match status" value="1"/>
</dbReference>
<evidence type="ECO:0000256" key="10">
    <source>
        <dbReference type="ARBA" id="ARBA00023167"/>
    </source>
</evidence>
<evidence type="ECO:0000259" key="13">
    <source>
        <dbReference type="PROSITE" id="PS50902"/>
    </source>
</evidence>
<dbReference type="Pfam" id="PF00667">
    <property type="entry name" value="FAD_binding_1"/>
    <property type="match status" value="1"/>
</dbReference>
<dbReference type="PANTHER" id="PTHR19384:SF84">
    <property type="entry name" value="METHIONINE SYNTHASE REDUCTASE"/>
    <property type="match status" value="1"/>
</dbReference>
<dbReference type="FunFam" id="3.40.50.360:FF:000059">
    <property type="entry name" value="5-methyltetrahydrofolate-homocysteine methyltransferase reductase"/>
    <property type="match status" value="1"/>
</dbReference>
<dbReference type="InterPro" id="IPR001709">
    <property type="entry name" value="Flavoprot_Pyr_Nucl_cyt_Rdtase"/>
</dbReference>
<keyword evidence="16" id="KW-1185">Reference proteome</keyword>
<keyword evidence="7" id="KW-0274">FAD</keyword>
<evidence type="ECO:0000256" key="2">
    <source>
        <dbReference type="ARBA" id="ARBA00001974"/>
    </source>
</evidence>
<keyword evidence="8" id="KW-0521">NADP</keyword>
<dbReference type="InterPro" id="IPR008254">
    <property type="entry name" value="Flavodoxin/NO_synth"/>
</dbReference>
<gene>
    <name evidence="15" type="primary">mtrr</name>
</gene>
<evidence type="ECO:0000313" key="15">
    <source>
        <dbReference type="Ensembl" id="ENSSLUP00000039388.1"/>
    </source>
</evidence>
<dbReference type="GO" id="GO:0050660">
    <property type="term" value="F:flavin adenine dinucleotide binding"/>
    <property type="evidence" value="ECO:0007669"/>
    <property type="project" value="TreeGrafter"/>
</dbReference>
<dbReference type="Gene3D" id="3.40.50.360">
    <property type="match status" value="1"/>
</dbReference>
<evidence type="ECO:0000256" key="4">
    <source>
        <dbReference type="ARBA" id="ARBA00022630"/>
    </source>
</evidence>
<evidence type="ECO:0000256" key="6">
    <source>
        <dbReference type="ARBA" id="ARBA00022691"/>
    </source>
</evidence>
<evidence type="ECO:0000256" key="5">
    <source>
        <dbReference type="ARBA" id="ARBA00022643"/>
    </source>
</evidence>
<feature type="domain" description="FAD-binding FR-type" evidence="14">
    <location>
        <begin position="186"/>
        <end position="447"/>
    </location>
</feature>
<evidence type="ECO:0000256" key="9">
    <source>
        <dbReference type="ARBA" id="ARBA00023002"/>
    </source>
</evidence>
<dbReference type="Ensembl" id="ENSSLUT00000040676.1">
    <property type="protein sequence ID" value="ENSSLUP00000039388.1"/>
    <property type="gene ID" value="ENSSLUG00000017624.1"/>
</dbReference>
<dbReference type="InterPro" id="IPR039261">
    <property type="entry name" value="FNR_nucleotide-bd"/>
</dbReference>
<evidence type="ECO:0000256" key="1">
    <source>
        <dbReference type="ARBA" id="ARBA00001917"/>
    </source>
</evidence>
<proteinExistence type="predicted"/>
<dbReference type="InterPro" id="IPR029039">
    <property type="entry name" value="Flavoprotein-like_sf"/>
</dbReference>
<dbReference type="PRINTS" id="PR00371">
    <property type="entry name" value="FPNCR"/>
</dbReference>
<dbReference type="Gene3D" id="2.40.30.10">
    <property type="entry name" value="Translation factors"/>
    <property type="match status" value="1"/>
</dbReference>
<dbReference type="FunFam" id="3.40.50.80:FF:000018">
    <property type="entry name" value="NADPH--cytochrome P450 reductase"/>
    <property type="match status" value="1"/>
</dbReference>
<name>A0A8C9ZGQ9_SANLU</name>
<reference evidence="15" key="1">
    <citation type="submission" date="2025-08" db="UniProtKB">
        <authorList>
            <consortium name="Ensembl"/>
        </authorList>
    </citation>
    <scope>IDENTIFICATION</scope>
</reference>
<dbReference type="InterPro" id="IPR003097">
    <property type="entry name" value="CysJ-like_FAD-binding"/>
</dbReference>
<dbReference type="GO" id="GO:0050667">
    <property type="term" value="P:homocysteine metabolic process"/>
    <property type="evidence" value="ECO:0007669"/>
    <property type="project" value="TreeGrafter"/>
</dbReference>
<dbReference type="InterPro" id="IPR017938">
    <property type="entry name" value="Riboflavin_synthase-like_b-brl"/>
</dbReference>
<dbReference type="FunFam" id="1.20.990.10:FF:000007">
    <property type="entry name" value="Methionine synthase reductase"/>
    <property type="match status" value="1"/>
</dbReference>
<dbReference type="SUPFAM" id="SSF52218">
    <property type="entry name" value="Flavoproteins"/>
    <property type="match status" value="1"/>
</dbReference>
<dbReference type="InterPro" id="IPR023173">
    <property type="entry name" value="NADPH_Cyt_P450_Rdtase_alpha"/>
</dbReference>
<accession>A0A8C9ZGQ9</accession>
<comment type="cofactor">
    <cofactor evidence="2">
        <name>FAD</name>
        <dbReference type="ChEBI" id="CHEBI:57692"/>
    </cofactor>
</comment>
<evidence type="ECO:0000256" key="3">
    <source>
        <dbReference type="ARBA" id="ARBA00022605"/>
    </source>
</evidence>
<keyword evidence="3" id="KW-0028">Amino-acid biosynthesis</keyword>
<dbReference type="PROSITE" id="PS50902">
    <property type="entry name" value="FLAVODOXIN_LIKE"/>
    <property type="match status" value="1"/>
</dbReference>
<dbReference type="SUPFAM" id="SSF63380">
    <property type="entry name" value="Riboflavin synthase domain-like"/>
    <property type="match status" value="1"/>
</dbReference>
<dbReference type="InterPro" id="IPR001094">
    <property type="entry name" value="Flavdoxin-like"/>
</dbReference>
<dbReference type="AlphaFoldDB" id="A0A8C9ZGQ9"/>
<dbReference type="GeneTree" id="ENSGT00940000155822"/>
<dbReference type="Gene3D" id="1.20.990.10">
    <property type="entry name" value="NADPH-cytochrome p450 Reductase, Chain A, domain 3"/>
    <property type="match status" value="1"/>
</dbReference>
<dbReference type="EC" id="1.16.1.8" evidence="11"/>
<organism evidence="15 16">
    <name type="scientific">Sander lucioperca</name>
    <name type="common">Pike-perch</name>
    <name type="synonym">Perca lucioperca</name>
    <dbReference type="NCBI Taxonomy" id="283035"/>
    <lineage>
        <taxon>Eukaryota</taxon>
        <taxon>Metazoa</taxon>
        <taxon>Chordata</taxon>
        <taxon>Craniata</taxon>
        <taxon>Vertebrata</taxon>
        <taxon>Euteleostomi</taxon>
        <taxon>Actinopterygii</taxon>
        <taxon>Neopterygii</taxon>
        <taxon>Teleostei</taxon>
        <taxon>Neoteleostei</taxon>
        <taxon>Acanthomorphata</taxon>
        <taxon>Eupercaria</taxon>
        <taxon>Perciformes</taxon>
        <taxon>Percoidei</taxon>
        <taxon>Percidae</taxon>
        <taxon>Luciopercinae</taxon>
        <taxon>Sander</taxon>
    </lineage>
</organism>
<keyword evidence="5" id="KW-0288">FMN</keyword>
<reference evidence="15" key="2">
    <citation type="submission" date="2025-09" db="UniProtKB">
        <authorList>
            <consortium name="Ensembl"/>
        </authorList>
    </citation>
    <scope>IDENTIFICATION</scope>
</reference>
<dbReference type="PROSITE" id="PS51384">
    <property type="entry name" value="FAD_FR"/>
    <property type="match status" value="1"/>
</dbReference>
<dbReference type="Pfam" id="PF00175">
    <property type="entry name" value="NAD_binding_1"/>
    <property type="match status" value="1"/>
</dbReference>
<evidence type="ECO:0000256" key="12">
    <source>
        <dbReference type="ARBA" id="ARBA00040659"/>
    </source>
</evidence>
<keyword evidence="9" id="KW-0560">Oxidoreductase</keyword>
<feature type="domain" description="Flavodoxin-like" evidence="13">
    <location>
        <begin position="9"/>
        <end position="160"/>
    </location>
</feature>
<dbReference type="GO" id="GO:0005829">
    <property type="term" value="C:cytosol"/>
    <property type="evidence" value="ECO:0007669"/>
    <property type="project" value="TreeGrafter"/>
</dbReference>
<protein>
    <recommendedName>
        <fullName evidence="12">Methionine synthase reductase</fullName>
        <ecNumber evidence="11">1.16.1.8</ecNumber>
    </recommendedName>
</protein>
<evidence type="ECO:0000256" key="7">
    <source>
        <dbReference type="ARBA" id="ARBA00022827"/>
    </source>
</evidence>
<keyword evidence="6" id="KW-0949">S-adenosyl-L-methionine</keyword>
<evidence type="ECO:0000256" key="11">
    <source>
        <dbReference type="ARBA" id="ARBA00039088"/>
    </source>
</evidence>
<dbReference type="CDD" id="cd06203">
    <property type="entry name" value="methionine_synthase_red"/>
    <property type="match status" value="1"/>
</dbReference>
<evidence type="ECO:0000313" key="16">
    <source>
        <dbReference type="Proteomes" id="UP000694568"/>
    </source>
</evidence>
<dbReference type="PANTHER" id="PTHR19384">
    <property type="entry name" value="NITRIC OXIDE SYNTHASE-RELATED"/>
    <property type="match status" value="1"/>
</dbReference>
<evidence type="ECO:0000259" key="14">
    <source>
        <dbReference type="PROSITE" id="PS51384"/>
    </source>
</evidence>
<dbReference type="InterPro" id="IPR017927">
    <property type="entry name" value="FAD-bd_FR_type"/>
</dbReference>
<dbReference type="Proteomes" id="UP000694568">
    <property type="component" value="Unplaced"/>
</dbReference>
<keyword evidence="4" id="KW-0285">Flavoprotein</keyword>
<keyword evidence="10" id="KW-0486">Methionine biosynthesis</keyword>
<dbReference type="PRINTS" id="PR00369">
    <property type="entry name" value="FLAVODOXIN"/>
</dbReference>
<dbReference type="GO" id="GO:0009086">
    <property type="term" value="P:methionine biosynthetic process"/>
    <property type="evidence" value="ECO:0007669"/>
    <property type="project" value="UniProtKB-KW"/>
</dbReference>
<dbReference type="InterPro" id="IPR001433">
    <property type="entry name" value="OxRdtase_FAD/NAD-bd"/>
</dbReference>
<dbReference type="GO" id="GO:0010181">
    <property type="term" value="F:FMN binding"/>
    <property type="evidence" value="ECO:0007669"/>
    <property type="project" value="InterPro"/>
</dbReference>
<dbReference type="GO" id="GO:0030586">
    <property type="term" value="F:[methionine synthase] reductase (NADPH) activity"/>
    <property type="evidence" value="ECO:0007669"/>
    <property type="project" value="UniProtKB-EC"/>
</dbReference>
<comment type="cofactor">
    <cofactor evidence="1">
        <name>FMN</name>
        <dbReference type="ChEBI" id="CHEBI:58210"/>
    </cofactor>
</comment>
<evidence type="ECO:0000256" key="8">
    <source>
        <dbReference type="ARBA" id="ARBA00022857"/>
    </source>
</evidence>
<dbReference type="Pfam" id="PF00258">
    <property type="entry name" value="Flavodoxin_1"/>
    <property type="match status" value="1"/>
</dbReference>